<proteinExistence type="predicted"/>
<sequence length="157" mass="18243">MWKDHNNDSWHNKICNANGDSIIIPIHKPGNDPHNLTNFRPISLLSSLTLSKLVEKIILNRLEPEVEHQLIPYQFGFRKNHSTVSQLLRMIEITRQGWSESKDIRTVFLDVAKDFDKVWTTGLIYKLIELNTPDSLTKLLISYLTNRNFKVKVVSSF</sequence>
<dbReference type="Pfam" id="PF00078">
    <property type="entry name" value="RVT_1"/>
    <property type="match status" value="1"/>
</dbReference>
<dbReference type="AlphaFoldDB" id="A0A4Y2HS44"/>
<organism evidence="2 3">
    <name type="scientific">Araneus ventricosus</name>
    <name type="common">Orbweaver spider</name>
    <name type="synonym">Epeira ventricosa</name>
    <dbReference type="NCBI Taxonomy" id="182803"/>
    <lineage>
        <taxon>Eukaryota</taxon>
        <taxon>Metazoa</taxon>
        <taxon>Ecdysozoa</taxon>
        <taxon>Arthropoda</taxon>
        <taxon>Chelicerata</taxon>
        <taxon>Arachnida</taxon>
        <taxon>Araneae</taxon>
        <taxon>Araneomorphae</taxon>
        <taxon>Entelegynae</taxon>
        <taxon>Araneoidea</taxon>
        <taxon>Araneidae</taxon>
        <taxon>Araneus</taxon>
    </lineage>
</organism>
<dbReference type="InterPro" id="IPR000477">
    <property type="entry name" value="RT_dom"/>
</dbReference>
<dbReference type="InterPro" id="IPR052560">
    <property type="entry name" value="RdDP_mobile_element"/>
</dbReference>
<accession>A0A4Y2HS44</accession>
<dbReference type="PANTHER" id="PTHR36688:SF1">
    <property type="entry name" value="ENDONUCLEASE_EXONUCLEASE_PHOSPHATASE DOMAIN-CONTAINING PROTEIN"/>
    <property type="match status" value="1"/>
</dbReference>
<dbReference type="EMBL" id="BGPR01002116">
    <property type="protein sequence ID" value="GBM67993.1"/>
    <property type="molecule type" value="Genomic_DNA"/>
</dbReference>
<dbReference type="OrthoDB" id="6514966at2759"/>
<evidence type="ECO:0000313" key="3">
    <source>
        <dbReference type="Proteomes" id="UP000499080"/>
    </source>
</evidence>
<dbReference type="PANTHER" id="PTHR36688">
    <property type="entry name" value="ENDO/EXONUCLEASE/PHOSPHATASE DOMAIN-CONTAINING PROTEIN"/>
    <property type="match status" value="1"/>
</dbReference>
<evidence type="ECO:0000259" key="1">
    <source>
        <dbReference type="Pfam" id="PF00078"/>
    </source>
</evidence>
<feature type="domain" description="Reverse transcriptase" evidence="1">
    <location>
        <begin position="26"/>
        <end position="146"/>
    </location>
</feature>
<evidence type="ECO:0000313" key="2">
    <source>
        <dbReference type="EMBL" id="GBM67993.1"/>
    </source>
</evidence>
<dbReference type="Proteomes" id="UP000499080">
    <property type="component" value="Unassembled WGS sequence"/>
</dbReference>
<name>A0A4Y2HS44_ARAVE</name>
<gene>
    <name evidence="2" type="ORF">AVEN_218848_1</name>
</gene>
<keyword evidence="3" id="KW-1185">Reference proteome</keyword>
<protein>
    <recommendedName>
        <fullName evidence="1">Reverse transcriptase domain-containing protein</fullName>
    </recommendedName>
</protein>
<reference evidence="2 3" key="1">
    <citation type="journal article" date="2019" name="Sci. Rep.">
        <title>Orb-weaving spider Araneus ventricosus genome elucidates the spidroin gene catalogue.</title>
        <authorList>
            <person name="Kono N."/>
            <person name="Nakamura H."/>
            <person name="Ohtoshi R."/>
            <person name="Moran D.A.P."/>
            <person name="Shinohara A."/>
            <person name="Yoshida Y."/>
            <person name="Fujiwara M."/>
            <person name="Mori M."/>
            <person name="Tomita M."/>
            <person name="Arakawa K."/>
        </authorList>
    </citation>
    <scope>NUCLEOTIDE SEQUENCE [LARGE SCALE GENOMIC DNA]</scope>
</reference>
<comment type="caution">
    <text evidence="2">The sequence shown here is derived from an EMBL/GenBank/DDBJ whole genome shotgun (WGS) entry which is preliminary data.</text>
</comment>